<dbReference type="EMBL" id="NGJU01000001">
    <property type="protein sequence ID" value="RST97940.1"/>
    <property type="molecule type" value="Genomic_DNA"/>
</dbReference>
<feature type="transmembrane region" description="Helical" evidence="1">
    <location>
        <begin position="109"/>
        <end position="131"/>
    </location>
</feature>
<evidence type="ECO:0000313" key="2">
    <source>
        <dbReference type="EMBL" id="RST97940.1"/>
    </source>
</evidence>
<name>A0A429ZW51_9ENTE</name>
<dbReference type="AlphaFoldDB" id="A0A429ZW51"/>
<proteinExistence type="predicted"/>
<feature type="transmembrane region" description="Helical" evidence="1">
    <location>
        <begin position="143"/>
        <end position="164"/>
    </location>
</feature>
<keyword evidence="1" id="KW-1133">Transmembrane helix</keyword>
<keyword evidence="1" id="KW-0812">Transmembrane</keyword>
<dbReference type="Proteomes" id="UP000287239">
    <property type="component" value="Unassembled WGS sequence"/>
</dbReference>
<dbReference type="OrthoDB" id="2622364at2"/>
<evidence type="ECO:0008006" key="4">
    <source>
        <dbReference type="Google" id="ProtNLM"/>
    </source>
</evidence>
<accession>A0A429ZW51</accession>
<dbReference type="RefSeq" id="WP_126778065.1">
    <property type="nucleotide sequence ID" value="NZ_NGJU01000001.1"/>
</dbReference>
<reference evidence="2 3" key="1">
    <citation type="submission" date="2017-05" db="EMBL/GenBank/DDBJ databases">
        <title>Vagococcus spp. assemblies.</title>
        <authorList>
            <person name="Gulvik C.A."/>
        </authorList>
    </citation>
    <scope>NUCLEOTIDE SEQUENCE [LARGE SCALE GENOMIC DNA]</scope>
    <source>
        <strain evidence="2 3">NCFB 2777</strain>
    </source>
</reference>
<keyword evidence="3" id="KW-1185">Reference proteome</keyword>
<gene>
    <name evidence="2" type="ORF">CBF35_01205</name>
</gene>
<dbReference type="GeneID" id="98566972"/>
<evidence type="ECO:0000313" key="3">
    <source>
        <dbReference type="Proteomes" id="UP000287239"/>
    </source>
</evidence>
<feature type="transmembrane region" description="Helical" evidence="1">
    <location>
        <begin position="62"/>
        <end position="80"/>
    </location>
</feature>
<sequence>MKANHKNQWLERLLGISSQRDEYQIQGIKNLLTKMALLLWFSDMILLLILIVTDTIKKEISFATIWLVVINFLVAIYVYVKMRQLGLNVTEVENEADLQVYKKRAIRTAIFQGVSMTLLVFVLMSVILPLVLGEAFSFSWSDLLKLIVFGFLLTSVIFYGLALLKIKKYEESAEDEEEK</sequence>
<keyword evidence="1" id="KW-0472">Membrane</keyword>
<dbReference type="InterPro" id="IPR021697">
    <property type="entry name" value="DUF3278"/>
</dbReference>
<evidence type="ECO:0000256" key="1">
    <source>
        <dbReference type="SAM" id="Phobius"/>
    </source>
</evidence>
<organism evidence="2 3">
    <name type="scientific">Vagococcus salmoninarum</name>
    <dbReference type="NCBI Taxonomy" id="2739"/>
    <lineage>
        <taxon>Bacteria</taxon>
        <taxon>Bacillati</taxon>
        <taxon>Bacillota</taxon>
        <taxon>Bacilli</taxon>
        <taxon>Lactobacillales</taxon>
        <taxon>Enterococcaceae</taxon>
        <taxon>Vagococcus</taxon>
    </lineage>
</organism>
<comment type="caution">
    <text evidence="2">The sequence shown here is derived from an EMBL/GenBank/DDBJ whole genome shotgun (WGS) entry which is preliminary data.</text>
</comment>
<dbReference type="Pfam" id="PF11683">
    <property type="entry name" value="DUF3278"/>
    <property type="match status" value="1"/>
</dbReference>
<protein>
    <recommendedName>
        <fullName evidence="4">DUF3278 domain-containing protein</fullName>
    </recommendedName>
</protein>
<feature type="transmembrane region" description="Helical" evidence="1">
    <location>
        <begin position="37"/>
        <end position="56"/>
    </location>
</feature>